<feature type="transmembrane region" description="Helical" evidence="1">
    <location>
        <begin position="17"/>
        <end position="38"/>
    </location>
</feature>
<gene>
    <name evidence="2" type="ORF">ATY39_17120</name>
</gene>
<dbReference type="KEGG" id="rst:ATY39_17120"/>
<keyword evidence="1" id="KW-1133">Transmembrane helix</keyword>
<feature type="transmembrane region" description="Helical" evidence="1">
    <location>
        <begin position="50"/>
        <end position="70"/>
    </location>
</feature>
<reference evidence="2 3" key="1">
    <citation type="journal article" date="2016" name="Genome Announc.">
        <title>Whole-Genome Sequence of Rummeliibacillus stabekisii Strain PP9 Isolated from Antarctic Soil.</title>
        <authorList>
            <person name="da Mota F.F."/>
            <person name="Vollu R.E."/>
            <person name="Jurelevicius D."/>
            <person name="Seldin L."/>
        </authorList>
    </citation>
    <scope>NUCLEOTIDE SEQUENCE [LARGE SCALE GENOMIC DNA]</scope>
    <source>
        <strain evidence="2 3">PP9</strain>
    </source>
</reference>
<protein>
    <submittedName>
        <fullName evidence="2">Uncharacterized protein</fullName>
    </submittedName>
</protein>
<proteinExistence type="predicted"/>
<keyword evidence="1" id="KW-0812">Transmembrane</keyword>
<reference evidence="3" key="2">
    <citation type="submission" date="2016-03" db="EMBL/GenBank/DDBJ databases">
        <authorList>
            <person name="Seldin L."/>
        </authorList>
    </citation>
    <scope>NUCLEOTIDE SEQUENCE [LARGE SCALE GENOMIC DNA]</scope>
    <source>
        <strain evidence="3">PP9</strain>
    </source>
</reference>
<accession>A0A143HHH7</accession>
<organism evidence="2 3">
    <name type="scientific">Rummeliibacillus stabekisii</name>
    <dbReference type="NCBI Taxonomy" id="241244"/>
    <lineage>
        <taxon>Bacteria</taxon>
        <taxon>Bacillati</taxon>
        <taxon>Bacillota</taxon>
        <taxon>Bacilli</taxon>
        <taxon>Bacillales</taxon>
        <taxon>Caryophanaceae</taxon>
        <taxon>Rummeliibacillus</taxon>
    </lineage>
</organism>
<sequence>MKVLKVLTASNLKMHKYLLLIGLVSLLLYGGLIEYTLLYKAKDPGNALQFSSFLIQSGMLFFLLIGYQLATKNLTSSLYQVANKEMRKLHCINISFLFILSLLFVLTFIISTNIYYHCIDPTNSFVKESSLFFLYYWWLPFIISALIGYIFGLSFSSKIVYVCIFIIWALLSPTNLNFLNNLLVNSQLIEVANWLQNINLGVPKVDELYNSLFSFEFDWYKKGMLLLTLILIVILQIIFLKKWRFQQFSIILVFVLLLCYSSIPYHYSKNQLQDIPTLAKEYEYYRNLESTPKQKYFDYRIDKVNLSIQNTNLFSVTATLQISNVKDPNIAFTLYKGFKIKNISLDNGKPVKYYQTGDYIYVNLSEINKKKINTLKFTYSGNGSLRNPSIGDVVYLPHNFTWIPSNQRMPTHYLFNQGVTAAAINNSPNIEYSLILRDNQRRYFTNLRYVGKGRYYGVAKGVTLITGELTHKHDNNMVVVYPSSWFPYKDEFKQYVTQYKEDLQRYNRLLKTKNKIPQRIILLPTLDPFISGINPHSIGDGTNLIIHLDPSKFTRVIPIEQGIPFQIDSAFNEYNSLTEKQRINWLIFNSFVGFKISNKSHAAESLFYFYLESIHSALTPNEQKILKDLINFRERLSNDFFKKWKYLICDNEEDDWKQIRSLIKESLLKERKS</sequence>
<keyword evidence="1" id="KW-0472">Membrane</keyword>
<evidence type="ECO:0000313" key="3">
    <source>
        <dbReference type="Proteomes" id="UP000076021"/>
    </source>
</evidence>
<dbReference type="Proteomes" id="UP000076021">
    <property type="component" value="Chromosome"/>
</dbReference>
<evidence type="ECO:0000313" key="2">
    <source>
        <dbReference type="EMBL" id="AMX00951.1"/>
    </source>
</evidence>
<feature type="transmembrane region" description="Helical" evidence="1">
    <location>
        <begin position="159"/>
        <end position="178"/>
    </location>
</feature>
<keyword evidence="3" id="KW-1185">Reference proteome</keyword>
<feature type="transmembrane region" description="Helical" evidence="1">
    <location>
        <begin position="219"/>
        <end position="240"/>
    </location>
</feature>
<name>A0A143HHH7_9BACL</name>
<dbReference type="STRING" id="241244.ATY39_17120"/>
<dbReference type="RefSeq" id="WP_066791794.1">
    <property type="nucleotide sequence ID" value="NZ_CP014806.1"/>
</dbReference>
<dbReference type="EMBL" id="CP014806">
    <property type="protein sequence ID" value="AMX00951.1"/>
    <property type="molecule type" value="Genomic_DNA"/>
</dbReference>
<feature type="transmembrane region" description="Helical" evidence="1">
    <location>
        <begin position="135"/>
        <end position="152"/>
    </location>
</feature>
<feature type="transmembrane region" description="Helical" evidence="1">
    <location>
        <begin position="91"/>
        <end position="115"/>
    </location>
</feature>
<evidence type="ECO:0000256" key="1">
    <source>
        <dbReference type="SAM" id="Phobius"/>
    </source>
</evidence>
<feature type="transmembrane region" description="Helical" evidence="1">
    <location>
        <begin position="247"/>
        <end position="267"/>
    </location>
</feature>
<dbReference type="AlphaFoldDB" id="A0A143HHH7"/>